<feature type="compositionally biased region" description="Basic residues" evidence="1">
    <location>
        <begin position="265"/>
        <end position="284"/>
    </location>
</feature>
<feature type="region of interest" description="Disordered" evidence="1">
    <location>
        <begin position="218"/>
        <end position="284"/>
    </location>
</feature>
<proteinExistence type="predicted"/>
<sequence length="284" mass="32869">MEGSNEEDQDLNELGSGELFEPFRFENYLSSDIVEGTEYNLVRLLESINERAGNFSKDCQLPKMKLSALYCLGVTIQEYSRYLATDIVTEKRATEGLEPLTSLFSPDERNEQKLDSLVEKYKPKDIPAVVVDTEDRVPKKASKKLTNVNGPYSFRTHHKFNVATSTQPSFYDKMLDSSDWRNVLKKKQRDPEAEERAAEKRREKNKLLAQKIAEERVLQQEQKKQEQSLRMLQNNQYHQPQSEQTKPAVAKRKIKEEGDIFDTSKKRKTVSSKPKKKKKSANPF</sequence>
<reference evidence="2 3" key="1">
    <citation type="submission" date="2024-04" db="EMBL/GenBank/DDBJ databases">
        <title>genome sequences of Mucor flavus KT1a and Helicostylum pulchrum KT1b strains isolated from the surface of a dry-aged beef.</title>
        <authorList>
            <person name="Toyotome T."/>
            <person name="Hosono M."/>
            <person name="Torimaru M."/>
            <person name="Fukuda K."/>
            <person name="Mikami N."/>
        </authorList>
    </citation>
    <scope>NUCLEOTIDE SEQUENCE [LARGE SCALE GENOMIC DNA]</scope>
    <source>
        <strain evidence="2 3">KT1a</strain>
    </source>
</reference>
<feature type="region of interest" description="Disordered" evidence="1">
    <location>
        <begin position="182"/>
        <end position="202"/>
    </location>
</feature>
<dbReference type="EMBL" id="BAABUK010000009">
    <property type="protein sequence ID" value="GAA5811099.1"/>
    <property type="molecule type" value="Genomic_DNA"/>
</dbReference>
<accession>A0ABP9YW98</accession>
<comment type="caution">
    <text evidence="2">The sequence shown here is derived from an EMBL/GenBank/DDBJ whole genome shotgun (WGS) entry which is preliminary data.</text>
</comment>
<evidence type="ECO:0000256" key="1">
    <source>
        <dbReference type="SAM" id="MobiDB-lite"/>
    </source>
</evidence>
<feature type="compositionally biased region" description="Polar residues" evidence="1">
    <location>
        <begin position="228"/>
        <end position="245"/>
    </location>
</feature>
<feature type="compositionally biased region" description="Basic and acidic residues" evidence="1">
    <location>
        <begin position="254"/>
        <end position="264"/>
    </location>
</feature>
<protein>
    <recommendedName>
        <fullName evidence="4">Transcription initiation factor TFIID subunit 8</fullName>
    </recommendedName>
</protein>
<feature type="compositionally biased region" description="Basic and acidic residues" evidence="1">
    <location>
        <begin position="189"/>
        <end position="202"/>
    </location>
</feature>
<feature type="compositionally biased region" description="Basic and acidic residues" evidence="1">
    <location>
        <begin position="218"/>
        <end position="227"/>
    </location>
</feature>
<evidence type="ECO:0008006" key="4">
    <source>
        <dbReference type="Google" id="ProtNLM"/>
    </source>
</evidence>
<evidence type="ECO:0000313" key="2">
    <source>
        <dbReference type="EMBL" id="GAA5811099.1"/>
    </source>
</evidence>
<keyword evidence="3" id="KW-1185">Reference proteome</keyword>
<evidence type="ECO:0000313" key="3">
    <source>
        <dbReference type="Proteomes" id="UP001473302"/>
    </source>
</evidence>
<organism evidence="2 3">
    <name type="scientific">Mucor flavus</name>
    <dbReference type="NCBI Taxonomy" id="439312"/>
    <lineage>
        <taxon>Eukaryota</taxon>
        <taxon>Fungi</taxon>
        <taxon>Fungi incertae sedis</taxon>
        <taxon>Mucoromycota</taxon>
        <taxon>Mucoromycotina</taxon>
        <taxon>Mucoromycetes</taxon>
        <taxon>Mucorales</taxon>
        <taxon>Mucorineae</taxon>
        <taxon>Mucoraceae</taxon>
        <taxon>Mucor</taxon>
    </lineage>
</organism>
<gene>
    <name evidence="2" type="ORF">MFLAVUS_004528</name>
</gene>
<name>A0ABP9YW98_9FUNG</name>
<dbReference type="Proteomes" id="UP001473302">
    <property type="component" value="Unassembled WGS sequence"/>
</dbReference>